<dbReference type="Pfam" id="PF12616">
    <property type="entry name" value="DUF3775"/>
    <property type="match status" value="1"/>
</dbReference>
<proteinExistence type="predicted"/>
<evidence type="ECO:0000313" key="1">
    <source>
        <dbReference type="EMBL" id="EEZ28914.1"/>
    </source>
</evidence>
<dbReference type="InterPro" id="IPR022254">
    <property type="entry name" value="DUF3775"/>
</dbReference>
<dbReference type="HOGENOM" id="CLU_122278_0_0_5"/>
<dbReference type="EMBL" id="EQ999534">
    <property type="protein sequence ID" value="EEZ28914.1"/>
    <property type="molecule type" value="Genomic_DNA"/>
</dbReference>
<name>A0A0E1WY61_9HYPH</name>
<dbReference type="AlphaFoldDB" id="A0A0E1WY61"/>
<organism evidence="1">
    <name type="scientific">Brucella pinnipedialis M292/94/1</name>
    <dbReference type="NCBI Taxonomy" id="520462"/>
    <lineage>
        <taxon>Bacteria</taxon>
        <taxon>Pseudomonadati</taxon>
        <taxon>Pseudomonadota</taxon>
        <taxon>Alphaproteobacteria</taxon>
        <taxon>Hyphomicrobiales</taxon>
        <taxon>Brucellaceae</taxon>
        <taxon>Brucella/Ochrobactrum group</taxon>
        <taxon>Brucella</taxon>
    </lineage>
</organism>
<reference evidence="1" key="1">
    <citation type="submission" date="2009-01" db="EMBL/GenBank/DDBJ databases">
        <title>The Genome Sequence of Brucella pinnipedialis M292/94/1.</title>
        <authorList>
            <consortium name="The Broad Institute Genome Sequencing Platform"/>
            <person name="Ward D."/>
            <person name="Young S.K."/>
            <person name="Kodira C.D."/>
            <person name="Zeng Q."/>
            <person name="Koehrsen M."/>
            <person name="Alvarado L."/>
            <person name="Berlin A."/>
            <person name="Borenstein D."/>
            <person name="Chen Z."/>
            <person name="Engels R."/>
            <person name="Freedman E."/>
            <person name="Gellesch M."/>
            <person name="Goldberg J."/>
            <person name="Griggs A."/>
            <person name="Gujja S."/>
            <person name="Heiman D."/>
            <person name="Hepburn T."/>
            <person name="Howarth C."/>
            <person name="Jen D."/>
            <person name="Larson L."/>
            <person name="Lewis B."/>
            <person name="Mehta T."/>
            <person name="Park D."/>
            <person name="Pearson M."/>
            <person name="Roberts A."/>
            <person name="Saif S."/>
            <person name="Shea T."/>
            <person name="Shenoy N."/>
            <person name="Sisk P."/>
            <person name="Stolte C."/>
            <person name="Sykes S."/>
            <person name="Walk T."/>
            <person name="White J."/>
            <person name="Yandava C."/>
            <person name="Whatmore A.M."/>
            <person name="Perrett L.L."/>
            <person name="O'Callaghan D."/>
            <person name="Nusbaum C."/>
            <person name="Galagan J."/>
            <person name="Birren B."/>
        </authorList>
    </citation>
    <scope>NUCLEOTIDE SEQUENCE [LARGE SCALE GENOMIC DNA]</scope>
    <source>
        <strain evidence="1">M292/94/1</strain>
    </source>
</reference>
<gene>
    <name evidence="1" type="ORF">BALG_02267</name>
</gene>
<evidence type="ECO:0008006" key="2">
    <source>
        <dbReference type="Google" id="ProtNLM"/>
    </source>
</evidence>
<dbReference type="Proteomes" id="UP000004659">
    <property type="component" value="Unassembled WGS sequence"/>
</dbReference>
<protein>
    <recommendedName>
        <fullName evidence="2">DUF3775 domain-containing protein</fullName>
    </recommendedName>
</protein>
<sequence>MQSWRGHGFRGKGLNPNVAPEQTVFAQRSIYSNEGDGRRIMVELANNIENLEFIISKAREYDVQVPAVDEDSGSNPGDDRDVDILDASIGNPTRKELFAAISSLNEDERIELLALMWVGRGDFSATEWEEALSTASERHNGREAKYLIGTPLLGDYIEEGLVALGFDVETYDNE</sequence>
<accession>A0A0E1WY61</accession>